<name>A0AAN9TBW5_9HEMI</name>
<dbReference type="GO" id="GO:0030154">
    <property type="term" value="P:cell differentiation"/>
    <property type="evidence" value="ECO:0007669"/>
    <property type="project" value="TreeGrafter"/>
</dbReference>
<evidence type="ECO:0000259" key="8">
    <source>
        <dbReference type="PROSITE" id="PS51465"/>
    </source>
</evidence>
<feature type="domain" description="Kazal-like" evidence="8">
    <location>
        <begin position="222"/>
        <end position="269"/>
    </location>
</feature>
<keyword evidence="5" id="KW-0175">Coiled coil</keyword>
<dbReference type="AlphaFoldDB" id="A0AAN9TBW5"/>
<dbReference type="InterPro" id="IPR036058">
    <property type="entry name" value="Kazal_dom_sf"/>
</dbReference>
<dbReference type="FunFam" id="3.30.60.30:FF:000024">
    <property type="entry name" value="Transmembrane agrin"/>
    <property type="match status" value="1"/>
</dbReference>
<keyword evidence="10" id="KW-1185">Reference proteome</keyword>
<feature type="coiled-coil region" evidence="5">
    <location>
        <begin position="622"/>
        <end position="663"/>
    </location>
</feature>
<sequence length="1184" mass="130091">MRNVILFLLPSTRVENGMQIALKAILYIQVSLVDTCYVFPADLSDPCRSHVCQYGARCIPSSDTRNATCECPLNCPNYGDHTTRSRPVCGTDGLDYNNQCELRRNSCMTKMNISVKYDGYCDPCAGHNVRCAEPEICQLNPDRNPVCRCSEICSLEFEPVCGSDGKTYSNECSLRQQSCRSRKNLRIIYRGQCSSGVNPCANGNCKHNEECIINKYGLAACECVSDCEQIVQPVCGSDGLTYDSYCHLLQSSCQLKNNVSLAYNGICGSSGSCSNYYCDFEAQCVQKNGQPQCECPTCSNEFDPVCGSDNISHGNLCKLQLEACQRQRNIRAVHKGPCDGCESNKCEFYAICERTEKGETQCVCPTSCPDEKVAVCGSDGNTYANECELKLYSCKTKEAISVSYKGECDICEGVKCKNRTRCENGMCICPTDCDKDLSVSITDEPVCASDMNTYNNECEMQKYACQHSLNSLTVLFYGDCKERNALRIALYASLLSSSSLRSSIDSKDTTYESAMSGNGVDNPIPPADGQIGDRQEPLVDPEGNPIPPSTKPHIQFRDGNILEFPPEGASVAGTSGTGDTRNPHDSPENSSEESSPSDSRTQHGENDDNNDGQERIIPSLTKTQLEQDTIELENQKAIAELLLEEQTKRIKEITANLRKHTDLAASIELSVEHLKKIARESGLDPEDLPGSLARQMRRTSIQSVQPLVEAPVADPATQTSTPLTTRNQNQDQPERRQTVRFSENFTAIAPVSNASSVGEANNSPSQNTGSPIIAGNQATPGSSSQQPIISNQTSIPMSQPVFTTSAQQLPTSSMPVAAPHQQSLFSAPPPVIPSAVTQPQSPAESQPEPYQPYGTTRSQGTSFHPVLEPDPNQLVGQGPNQGIAMKINMRWKPDVTAAPVMAPLEFERTTAVPPGGGGNGGQHPANIPSSIVIPPSAVTGTGQPIHLYLHQPSSNYTSRYFDPTKLQPYKGKADTRSPISFIREFEHCTSGISDNIVRGKLFIRAFDRDHFQTAKSYRFDAGFVHLKDQFLKTEWNDNCKQQILLEIENAVYDPRRYDSIADFIIDIYSKMFDCQLPILSIHSKVMRKAPVYYSGQLKPKHCATFETFSEKVRSLHATYGAFDATMQLPPVNPYAVKPPVHRAVANTSSRNQEAIFFVDQTNPDPESESEAEQSRNEELSGNDY</sequence>
<evidence type="ECO:0000313" key="9">
    <source>
        <dbReference type="EMBL" id="KAK7579950.1"/>
    </source>
</evidence>
<feature type="domain" description="Kazal-like" evidence="8">
    <location>
        <begin position="148"/>
        <end position="195"/>
    </location>
</feature>
<gene>
    <name evidence="9" type="ORF">V9T40_000579</name>
</gene>
<dbReference type="Pfam" id="PF07648">
    <property type="entry name" value="Kazal_2"/>
    <property type="match status" value="6"/>
</dbReference>
<feature type="compositionally biased region" description="Polar residues" evidence="6">
    <location>
        <begin position="752"/>
        <end position="790"/>
    </location>
</feature>
<feature type="region of interest" description="Disordered" evidence="6">
    <location>
        <begin position="706"/>
        <end position="737"/>
    </location>
</feature>
<proteinExistence type="predicted"/>
<comment type="caution">
    <text evidence="9">The sequence shown here is derived from an EMBL/GenBank/DDBJ whole genome shotgun (WGS) entry which is preliminary data.</text>
</comment>
<feature type="domain" description="Kazal-like" evidence="8">
    <location>
        <begin position="356"/>
        <end position="410"/>
    </location>
</feature>
<reference evidence="9 10" key="1">
    <citation type="submission" date="2024-03" db="EMBL/GenBank/DDBJ databases">
        <title>Adaptation during the transition from Ophiocordyceps entomopathogen to insect associate is accompanied by gene loss and intensified selection.</title>
        <authorList>
            <person name="Ward C.M."/>
            <person name="Onetto C.A."/>
            <person name="Borneman A.R."/>
        </authorList>
    </citation>
    <scope>NUCLEOTIDE SEQUENCE [LARGE SCALE GENOMIC DNA]</scope>
    <source>
        <strain evidence="9">AWRI1</strain>
        <tissue evidence="9">Single Adult Female</tissue>
    </source>
</reference>
<dbReference type="Gene3D" id="3.30.60.30">
    <property type="match status" value="6"/>
</dbReference>
<keyword evidence="3 4" id="KW-1015">Disulfide bond</keyword>
<evidence type="ECO:0000256" key="1">
    <source>
        <dbReference type="ARBA" id="ARBA00022690"/>
    </source>
</evidence>
<evidence type="ECO:0000259" key="7">
    <source>
        <dbReference type="PROSITE" id="PS50026"/>
    </source>
</evidence>
<dbReference type="SMART" id="SM00280">
    <property type="entry name" value="KAZAL"/>
    <property type="match status" value="6"/>
</dbReference>
<dbReference type="PROSITE" id="PS51465">
    <property type="entry name" value="KAZAL_2"/>
    <property type="match status" value="6"/>
</dbReference>
<dbReference type="InterPro" id="IPR002350">
    <property type="entry name" value="Kazal_dom"/>
</dbReference>
<dbReference type="CDD" id="cd00104">
    <property type="entry name" value="KAZAL_FS"/>
    <property type="match status" value="5"/>
</dbReference>
<evidence type="ECO:0000256" key="2">
    <source>
        <dbReference type="ARBA" id="ARBA00022900"/>
    </source>
</evidence>
<feature type="domain" description="Kazal-like" evidence="8">
    <location>
        <begin position="72"/>
        <end position="123"/>
    </location>
</feature>
<dbReference type="PANTHER" id="PTHR10913:SF45">
    <property type="entry name" value="FOLLISTATIN, ISOFORM A-RELATED"/>
    <property type="match status" value="1"/>
</dbReference>
<evidence type="ECO:0000256" key="3">
    <source>
        <dbReference type="ARBA" id="ARBA00023157"/>
    </source>
</evidence>
<feature type="disulfide bond" evidence="4">
    <location>
        <begin position="52"/>
        <end position="69"/>
    </location>
</feature>
<dbReference type="GO" id="GO:0005576">
    <property type="term" value="C:extracellular region"/>
    <property type="evidence" value="ECO:0007669"/>
    <property type="project" value="TreeGrafter"/>
</dbReference>
<feature type="region of interest" description="Disordered" evidence="6">
    <location>
        <begin position="750"/>
        <end position="790"/>
    </location>
</feature>
<evidence type="ECO:0000313" key="10">
    <source>
        <dbReference type="Proteomes" id="UP001367676"/>
    </source>
</evidence>
<dbReference type="Proteomes" id="UP001367676">
    <property type="component" value="Unassembled WGS sequence"/>
</dbReference>
<feature type="region of interest" description="Disordered" evidence="6">
    <location>
        <begin position="1158"/>
        <end position="1184"/>
    </location>
</feature>
<dbReference type="EMBL" id="JBBCAQ010000034">
    <property type="protein sequence ID" value="KAK7579950.1"/>
    <property type="molecule type" value="Genomic_DNA"/>
</dbReference>
<feature type="domain" description="Kazal-like" evidence="8">
    <location>
        <begin position="428"/>
        <end position="482"/>
    </location>
</feature>
<comment type="caution">
    <text evidence="4">Lacks conserved residue(s) required for the propagation of feature annotation.</text>
</comment>
<keyword evidence="4" id="KW-0245">EGF-like domain</keyword>
<dbReference type="PANTHER" id="PTHR10913">
    <property type="entry name" value="FOLLISTATIN-RELATED"/>
    <property type="match status" value="1"/>
</dbReference>
<organism evidence="9 10">
    <name type="scientific">Parthenolecanium corni</name>
    <dbReference type="NCBI Taxonomy" id="536013"/>
    <lineage>
        <taxon>Eukaryota</taxon>
        <taxon>Metazoa</taxon>
        <taxon>Ecdysozoa</taxon>
        <taxon>Arthropoda</taxon>
        <taxon>Hexapoda</taxon>
        <taxon>Insecta</taxon>
        <taxon>Pterygota</taxon>
        <taxon>Neoptera</taxon>
        <taxon>Paraneoptera</taxon>
        <taxon>Hemiptera</taxon>
        <taxon>Sternorrhyncha</taxon>
        <taxon>Coccoidea</taxon>
        <taxon>Coccidae</taxon>
        <taxon>Parthenolecanium</taxon>
    </lineage>
</organism>
<feature type="compositionally biased region" description="Low complexity" evidence="6">
    <location>
        <begin position="588"/>
        <end position="599"/>
    </location>
</feature>
<evidence type="ECO:0000256" key="4">
    <source>
        <dbReference type="PROSITE-ProRule" id="PRU00076"/>
    </source>
</evidence>
<evidence type="ECO:0000256" key="5">
    <source>
        <dbReference type="SAM" id="Coils"/>
    </source>
</evidence>
<feature type="compositionally biased region" description="Polar residues" evidence="6">
    <location>
        <begin position="716"/>
        <end position="731"/>
    </location>
</feature>
<dbReference type="SMART" id="SM00274">
    <property type="entry name" value="FOLN"/>
    <property type="match status" value="4"/>
</dbReference>
<feature type="compositionally biased region" description="Low complexity" evidence="6">
    <location>
        <begin position="838"/>
        <end position="853"/>
    </location>
</feature>
<feature type="domain" description="Kazal-like" evidence="8">
    <location>
        <begin position="294"/>
        <end position="340"/>
    </location>
</feature>
<dbReference type="InterPro" id="IPR050653">
    <property type="entry name" value="Prot_Inhib_GrowthFact_Antg"/>
</dbReference>
<feature type="compositionally biased region" description="Polar residues" evidence="6">
    <location>
        <begin position="807"/>
        <end position="825"/>
    </location>
</feature>
<accession>A0AAN9TBW5</accession>
<protein>
    <recommendedName>
        <fullName evidence="11">Agrin</fullName>
    </recommendedName>
</protein>
<dbReference type="PROSITE" id="PS50026">
    <property type="entry name" value="EGF_3"/>
    <property type="match status" value="1"/>
</dbReference>
<evidence type="ECO:0000256" key="6">
    <source>
        <dbReference type="SAM" id="MobiDB-lite"/>
    </source>
</evidence>
<dbReference type="InterPro" id="IPR000742">
    <property type="entry name" value="EGF"/>
</dbReference>
<evidence type="ECO:0008006" key="11">
    <source>
        <dbReference type="Google" id="ProtNLM"/>
    </source>
</evidence>
<feature type="domain" description="EGF-like" evidence="7">
    <location>
        <begin position="43"/>
        <end position="76"/>
    </location>
</feature>
<dbReference type="InterPro" id="IPR003645">
    <property type="entry name" value="Fol_N"/>
</dbReference>
<dbReference type="FunFam" id="3.30.60.30:FF:000040">
    <property type="entry name" value="Agrin, putative"/>
    <property type="match status" value="2"/>
</dbReference>
<keyword evidence="2" id="KW-0722">Serine protease inhibitor</keyword>
<feature type="region of interest" description="Disordered" evidence="6">
    <location>
        <begin position="509"/>
        <end position="615"/>
    </location>
</feature>
<feature type="region of interest" description="Disordered" evidence="6">
    <location>
        <begin position="807"/>
        <end position="877"/>
    </location>
</feature>
<keyword evidence="1" id="KW-0646">Protease inhibitor</keyword>
<dbReference type="SUPFAM" id="SSF100895">
    <property type="entry name" value="Kazal-type serine protease inhibitors"/>
    <property type="match status" value="6"/>
</dbReference>